<comment type="caution">
    <text evidence="2">The sequence shown here is derived from an EMBL/GenBank/DDBJ whole genome shotgun (WGS) entry which is preliminary data.</text>
</comment>
<dbReference type="Gene3D" id="1.10.10.60">
    <property type="entry name" value="Homeodomain-like"/>
    <property type="match status" value="1"/>
</dbReference>
<dbReference type="PANTHER" id="PTHR23287">
    <property type="entry name" value="RUBY-EYE2-LIKE PROTEIN"/>
    <property type="match status" value="1"/>
</dbReference>
<dbReference type="InterPro" id="IPR044822">
    <property type="entry name" value="Myb_DNA-bind_4"/>
</dbReference>
<dbReference type="STRING" id="105785.A0A2J7QPB1"/>
<dbReference type="EMBL" id="NEVH01012093">
    <property type="protein sequence ID" value="PNF30428.1"/>
    <property type="molecule type" value="Genomic_DNA"/>
</dbReference>
<dbReference type="Proteomes" id="UP000235965">
    <property type="component" value="Unassembled WGS sequence"/>
</dbReference>
<gene>
    <name evidence="2" type="ORF">B7P43_G12488</name>
</gene>
<dbReference type="EMBL" id="NEVH01012093">
    <property type="protein sequence ID" value="PNF30424.1"/>
    <property type="molecule type" value="Genomic_DNA"/>
</dbReference>
<dbReference type="GO" id="GO:0032527">
    <property type="term" value="P:protein exit from endoplasmic reticulum"/>
    <property type="evidence" value="ECO:0007669"/>
    <property type="project" value="TreeGrafter"/>
</dbReference>
<dbReference type="PANTHER" id="PTHR23287:SF16">
    <property type="entry name" value="TECTONIN BETA-PROPELLER REPEAT-CONTAINING PROTEIN 2"/>
    <property type="match status" value="1"/>
</dbReference>
<proteinExistence type="predicted"/>
<sequence>MADPSSEEDGLLREWAPLTGFLQQIPLKAQRGLFTHNLNLTCVDILPEFIAVGTSLGLVYWYNRKKGDLQRLRCENTGSPITCVKVISTVDYMVAAGNDQGIVTVFQIPKTPPDGLPESMKPKKNKQVERYSISGLHSSPVTAIEWSMNGMKLFSGDKNGLVVLTEIDFYMHLSKSVELLNEKYEIVQLSYSQQLLLISTLYRSIVCCHREDRWKVSQVGQKERKVLGRLGATFYLGSGHPQELVVYSSRPGLRVWLADKNGVVQQTLIYKDAVMKEHTHTPLINPASSHVRQSRGDHRFGPLLVFREHLVTYSSDVVYVLNPITITVVATVADLRGVLDVAVNKDEIFILEGERSLIRVAFTPENIASDQESHLAVGMKLDAASSSTEVLIHIVGSSEVQSMLADKMVSKKTVWDHVAAEMKRTGFDMGENGGGRCRQKWSKIVRNYHHFTRTRTFNMKAHYPLYYDSLEEILNRKKQVINNISGEEGKSVVNSFVSTERKRKQDDECSVDVDSQSPSSPKQICQTLDSSCVSLLDIPISSNSSEDDGSKVFKIPPGNCTLNSTIPDNNQAFKSVSKQSNSEEFILVYPEGSEYFTDSKFRHESEVPVGHFDSEEFIPVYPDVLEDFTNNSVPEHFIDHSYAEESVTEYHKQPSHSVSKVCRNAGNINPSLPDLLEGTNKSSLSKKTNVSTQGPATVIVSPVPNQPARPIPTAGEAMMSLIMRLSEDDRRRENATARRTEKRMHNLEILLERQTVRQQELLNKVLFTVKELD</sequence>
<keyword evidence="3" id="KW-1185">Reference proteome</keyword>
<accession>A0A2J7QPB1</accession>
<name>A0A2J7QPB1_9NEOP</name>
<reference evidence="2 3" key="1">
    <citation type="submission" date="2017-12" db="EMBL/GenBank/DDBJ databases">
        <title>Hemimetabolous genomes reveal molecular basis of termite eusociality.</title>
        <authorList>
            <person name="Harrison M.C."/>
            <person name="Jongepier E."/>
            <person name="Robertson H.M."/>
            <person name="Arning N."/>
            <person name="Bitard-Feildel T."/>
            <person name="Chao H."/>
            <person name="Childers C.P."/>
            <person name="Dinh H."/>
            <person name="Doddapaneni H."/>
            <person name="Dugan S."/>
            <person name="Gowin J."/>
            <person name="Greiner C."/>
            <person name="Han Y."/>
            <person name="Hu H."/>
            <person name="Hughes D.S.T."/>
            <person name="Huylmans A.-K."/>
            <person name="Kemena C."/>
            <person name="Kremer L.P.M."/>
            <person name="Lee S.L."/>
            <person name="Lopez-Ezquerra A."/>
            <person name="Mallet L."/>
            <person name="Monroy-Kuhn J.M."/>
            <person name="Moser A."/>
            <person name="Murali S.C."/>
            <person name="Muzny D.M."/>
            <person name="Otani S."/>
            <person name="Piulachs M.-D."/>
            <person name="Poelchau M."/>
            <person name="Qu J."/>
            <person name="Schaub F."/>
            <person name="Wada-Katsumata A."/>
            <person name="Worley K.C."/>
            <person name="Xie Q."/>
            <person name="Ylla G."/>
            <person name="Poulsen M."/>
            <person name="Gibbs R.A."/>
            <person name="Schal C."/>
            <person name="Richards S."/>
            <person name="Belles X."/>
            <person name="Korb J."/>
            <person name="Bornberg-Bauer E."/>
        </authorList>
    </citation>
    <scope>NUCLEOTIDE SEQUENCE [LARGE SCALE GENOMIC DNA]</scope>
    <source>
        <tissue evidence="2">Whole body</tissue>
    </source>
</reference>
<dbReference type="InterPro" id="IPR036322">
    <property type="entry name" value="WD40_repeat_dom_sf"/>
</dbReference>
<dbReference type="InterPro" id="IPR015943">
    <property type="entry name" value="WD40/YVTN_repeat-like_dom_sf"/>
</dbReference>
<dbReference type="GO" id="GO:0005737">
    <property type="term" value="C:cytoplasm"/>
    <property type="evidence" value="ECO:0007669"/>
    <property type="project" value="GOC"/>
</dbReference>
<dbReference type="AlphaFoldDB" id="A0A2J7QPB1"/>
<dbReference type="Pfam" id="PF13837">
    <property type="entry name" value="Myb_DNA-bind_4"/>
    <property type="match status" value="1"/>
</dbReference>
<dbReference type="EMBL" id="NEVH01012093">
    <property type="protein sequence ID" value="PNF30427.1"/>
    <property type="molecule type" value="Genomic_DNA"/>
</dbReference>
<feature type="domain" description="Myb/SANT-like DNA-binding" evidence="1">
    <location>
        <begin position="386"/>
        <end position="472"/>
    </location>
</feature>
<dbReference type="OrthoDB" id="6610952at2759"/>
<dbReference type="InParanoid" id="A0A2J7QPB1"/>
<dbReference type="Gene3D" id="2.130.10.10">
    <property type="entry name" value="YVTN repeat-like/Quinoprotein amine dehydrogenase"/>
    <property type="match status" value="1"/>
</dbReference>
<evidence type="ECO:0000313" key="2">
    <source>
        <dbReference type="EMBL" id="PNF30426.1"/>
    </source>
</evidence>
<protein>
    <recommendedName>
        <fullName evidence="1">Myb/SANT-like DNA-binding domain-containing protein</fullName>
    </recommendedName>
</protein>
<evidence type="ECO:0000259" key="1">
    <source>
        <dbReference type="Pfam" id="PF13837"/>
    </source>
</evidence>
<dbReference type="EMBL" id="NEVH01012093">
    <property type="protein sequence ID" value="PNF30426.1"/>
    <property type="molecule type" value="Genomic_DNA"/>
</dbReference>
<organism evidence="2 3">
    <name type="scientific">Cryptotermes secundus</name>
    <dbReference type="NCBI Taxonomy" id="105785"/>
    <lineage>
        <taxon>Eukaryota</taxon>
        <taxon>Metazoa</taxon>
        <taxon>Ecdysozoa</taxon>
        <taxon>Arthropoda</taxon>
        <taxon>Hexapoda</taxon>
        <taxon>Insecta</taxon>
        <taxon>Pterygota</taxon>
        <taxon>Neoptera</taxon>
        <taxon>Polyneoptera</taxon>
        <taxon>Dictyoptera</taxon>
        <taxon>Blattodea</taxon>
        <taxon>Blattoidea</taxon>
        <taxon>Termitoidae</taxon>
        <taxon>Kalotermitidae</taxon>
        <taxon>Cryptotermitinae</taxon>
        <taxon>Cryptotermes</taxon>
    </lineage>
</organism>
<dbReference type="SUPFAM" id="SSF50978">
    <property type="entry name" value="WD40 repeat-like"/>
    <property type="match status" value="1"/>
</dbReference>
<evidence type="ECO:0000313" key="3">
    <source>
        <dbReference type="Proteomes" id="UP000235965"/>
    </source>
</evidence>